<feature type="domain" description="CobQ/CobB/MinD/ParA nucleotide binding" evidence="2">
    <location>
        <begin position="280"/>
        <end position="409"/>
    </location>
</feature>
<dbReference type="GO" id="GO:0009898">
    <property type="term" value="C:cytoplasmic side of plasma membrane"/>
    <property type="evidence" value="ECO:0007669"/>
    <property type="project" value="TreeGrafter"/>
</dbReference>
<dbReference type="InterPro" id="IPR050625">
    <property type="entry name" value="ParA/MinD_ATPase"/>
</dbReference>
<feature type="compositionally biased region" description="Low complexity" evidence="1">
    <location>
        <begin position="16"/>
        <end position="29"/>
    </location>
</feature>
<dbReference type="PANTHER" id="PTHR43384">
    <property type="entry name" value="SEPTUM SITE-DETERMINING PROTEIN MIND HOMOLOG, CHLOROPLASTIC-RELATED"/>
    <property type="match status" value="1"/>
</dbReference>
<organism evidence="4 6">
    <name type="scientific">Mycolicibacterium novocastrense</name>
    <name type="common">Mycobacterium novocastrense</name>
    <dbReference type="NCBI Taxonomy" id="59813"/>
    <lineage>
        <taxon>Bacteria</taxon>
        <taxon>Bacillati</taxon>
        <taxon>Actinomycetota</taxon>
        <taxon>Actinomycetes</taxon>
        <taxon>Mycobacteriales</taxon>
        <taxon>Mycobacteriaceae</taxon>
        <taxon>Mycolicibacterium</taxon>
    </lineage>
</organism>
<feature type="compositionally biased region" description="Pro residues" evidence="1">
    <location>
        <begin position="58"/>
        <end position="67"/>
    </location>
</feature>
<comment type="caution">
    <text evidence="4">The sequence shown here is derived from an EMBL/GenBank/DDBJ whole genome shotgun (WGS) entry which is preliminary data.</text>
</comment>
<evidence type="ECO:0000313" key="5">
    <source>
        <dbReference type="Proteomes" id="UP000069773"/>
    </source>
</evidence>
<feature type="compositionally biased region" description="Polar residues" evidence="1">
    <location>
        <begin position="104"/>
        <end position="131"/>
    </location>
</feature>
<dbReference type="Gene3D" id="3.40.50.300">
    <property type="entry name" value="P-loop containing nucleotide triphosphate hydrolases"/>
    <property type="match status" value="1"/>
</dbReference>
<evidence type="ECO:0000313" key="6">
    <source>
        <dbReference type="Proteomes" id="UP001207528"/>
    </source>
</evidence>
<dbReference type="GO" id="GO:0005829">
    <property type="term" value="C:cytosol"/>
    <property type="evidence" value="ECO:0007669"/>
    <property type="project" value="TreeGrafter"/>
</dbReference>
<feature type="compositionally biased region" description="Polar residues" evidence="1">
    <location>
        <begin position="142"/>
        <end position="154"/>
    </location>
</feature>
<dbReference type="AlphaFoldDB" id="A0AAW5SF68"/>
<accession>A0AAW5SF68</accession>
<feature type="compositionally biased region" description="Polar residues" evidence="1">
    <location>
        <begin position="162"/>
        <end position="181"/>
    </location>
</feature>
<feature type="region of interest" description="Disordered" evidence="1">
    <location>
        <begin position="1"/>
        <end position="188"/>
    </location>
</feature>
<evidence type="ECO:0000259" key="2">
    <source>
        <dbReference type="Pfam" id="PF01656"/>
    </source>
</evidence>
<evidence type="ECO:0000256" key="1">
    <source>
        <dbReference type="SAM" id="MobiDB-lite"/>
    </source>
</evidence>
<feature type="compositionally biased region" description="Polar residues" evidence="1">
    <location>
        <begin position="81"/>
        <end position="91"/>
    </location>
</feature>
<gene>
    <name evidence="4" type="ORF">H7I77_04965</name>
    <name evidence="3" type="ORF">RMCN_3408</name>
</gene>
<sequence length="534" mass="57716">MAENVETGNGRHWSEPESSAEPAQSTPSELEAKPEDLPGPPPTTIAPSGAADWGARPSVPPAPPAAPAPAGDRSFGGDGGSTTPYPKQQQPPWGAPSARPANGLPQQPDQRAANIAQQPDQRAANIAQQPQWGAASPGQPWGQPSTAPQGQHSGPQMAPRRSQPQTQPEQYQRPDVTQQIPVTPDVDRVRQAVPDRQAATGRGVEADQYRRPSAPIQAASAGIRQDLIQTANEDRAPVANTGWRGAMNKSGFKLKPGKKESRRREVYKRIRAPKDTMYAITVLTLKGGAGKTTVTATLGQVFSSIRADGVIAVDADPDAGDLPLRTAVHPNNLSMMEMLDTESDDLRQHDQVQRFLSTTDTDLHVLANGWRPDGERVLVPEDIRDVYEIASHYYSMLLWDGDKALNSHVVREMLDKSNALVLLVEASNPGAFKAGQAIDWLRNHGYEGLLARTVLVVNETTANTRLDMKALTTVLARQQLKLHHIPFDAHLDEGLSVDLDKLKKKTRHAFENLAAMLADDFSVPQPPAPVAAAS</sequence>
<dbReference type="RefSeq" id="WP_084377480.1">
    <property type="nucleotide sequence ID" value="NZ_BCTA01000038.1"/>
</dbReference>
<dbReference type="EMBL" id="JACKTI010000020">
    <property type="protein sequence ID" value="MCV7022703.1"/>
    <property type="molecule type" value="Genomic_DNA"/>
</dbReference>
<dbReference type="SUPFAM" id="SSF52540">
    <property type="entry name" value="P-loop containing nucleoside triphosphate hydrolases"/>
    <property type="match status" value="1"/>
</dbReference>
<evidence type="ECO:0000313" key="3">
    <source>
        <dbReference type="EMBL" id="GAT10275.1"/>
    </source>
</evidence>
<keyword evidence="5" id="KW-1185">Reference proteome</keyword>
<evidence type="ECO:0000313" key="4">
    <source>
        <dbReference type="EMBL" id="MCV7022703.1"/>
    </source>
</evidence>
<dbReference type="InterPro" id="IPR002586">
    <property type="entry name" value="CobQ/CobB/MinD/ParA_Nub-bd_dom"/>
</dbReference>
<dbReference type="GO" id="GO:0005524">
    <property type="term" value="F:ATP binding"/>
    <property type="evidence" value="ECO:0007669"/>
    <property type="project" value="TreeGrafter"/>
</dbReference>
<dbReference type="InterPro" id="IPR027417">
    <property type="entry name" value="P-loop_NTPase"/>
</dbReference>
<dbReference type="Pfam" id="PF01656">
    <property type="entry name" value="CbiA"/>
    <property type="match status" value="1"/>
</dbReference>
<proteinExistence type="predicted"/>
<dbReference type="GO" id="GO:0051782">
    <property type="term" value="P:negative regulation of cell division"/>
    <property type="evidence" value="ECO:0007669"/>
    <property type="project" value="TreeGrafter"/>
</dbReference>
<dbReference type="Proteomes" id="UP000069773">
    <property type="component" value="Unassembled WGS sequence"/>
</dbReference>
<dbReference type="PANTHER" id="PTHR43384:SF14">
    <property type="entry name" value="ESX-1 SECRETION-ASSOCIATED PROTEIN ESPI"/>
    <property type="match status" value="1"/>
</dbReference>
<name>A0AAW5SF68_MYCNV</name>
<reference evidence="3 5" key="1">
    <citation type="journal article" date="2016" name="Genome Announc.">
        <title>Draft Genome Sequences of Five Rapidly Growing Mycobacterium Species, M. thermoresistibile, M. fortuitum subsp. acetamidolyticum, M. canariasense, M. brisbanense, and M. novocastrense.</title>
        <authorList>
            <person name="Katahira K."/>
            <person name="Ogura Y."/>
            <person name="Gotoh Y."/>
            <person name="Hayashi T."/>
        </authorList>
    </citation>
    <scope>NUCLEOTIDE SEQUENCE [LARGE SCALE GENOMIC DNA]</scope>
    <source>
        <strain evidence="3 5">JCM18114</strain>
    </source>
</reference>
<dbReference type="Proteomes" id="UP001207528">
    <property type="component" value="Unassembled WGS sequence"/>
</dbReference>
<reference evidence="4" key="2">
    <citation type="submission" date="2020-07" db="EMBL/GenBank/DDBJ databases">
        <authorList>
            <person name="Pettersson B.M.F."/>
            <person name="Behra P.R.K."/>
            <person name="Ramesh M."/>
            <person name="Das S."/>
            <person name="Dasgupta S."/>
            <person name="Kirsebom L.A."/>
        </authorList>
    </citation>
    <scope>NUCLEOTIDE SEQUENCE</scope>
    <source>
        <strain evidence="4">DSM 44203</strain>
    </source>
</reference>
<dbReference type="EMBL" id="BCTA01000038">
    <property type="protein sequence ID" value="GAT10275.1"/>
    <property type="molecule type" value="Genomic_DNA"/>
</dbReference>
<reference evidence="4" key="3">
    <citation type="journal article" date="2022" name="BMC Genomics">
        <title>Comparative genome analysis of mycobacteria focusing on tRNA and non-coding RNA.</title>
        <authorList>
            <person name="Behra P.R.K."/>
            <person name="Pettersson B.M.F."/>
            <person name="Ramesh M."/>
            <person name="Das S."/>
            <person name="Dasgupta S."/>
            <person name="Kirsebom L.A."/>
        </authorList>
    </citation>
    <scope>NUCLEOTIDE SEQUENCE</scope>
    <source>
        <strain evidence="4">DSM 44203</strain>
    </source>
</reference>
<dbReference type="GO" id="GO:0016887">
    <property type="term" value="F:ATP hydrolysis activity"/>
    <property type="evidence" value="ECO:0007669"/>
    <property type="project" value="TreeGrafter"/>
</dbReference>
<protein>
    <submittedName>
        <fullName evidence="3">Chromosome partitioning ATPase</fullName>
    </submittedName>
</protein>
<feature type="region of interest" description="Disordered" evidence="1">
    <location>
        <begin position="193"/>
        <end position="212"/>
    </location>
</feature>
<feature type="region of interest" description="Disordered" evidence="1">
    <location>
        <begin position="240"/>
        <end position="264"/>
    </location>
</feature>